<evidence type="ECO:0000256" key="6">
    <source>
        <dbReference type="ARBA" id="ARBA00022967"/>
    </source>
</evidence>
<dbReference type="Gene3D" id="3.40.50.300">
    <property type="entry name" value="P-loop containing nucleotide triphosphate hydrolases"/>
    <property type="match status" value="1"/>
</dbReference>
<reference evidence="10 11" key="1">
    <citation type="submission" date="2014-11" db="EMBL/GenBank/DDBJ databases">
        <authorList>
            <person name="Urmite Genomes Urmite Genomes"/>
        </authorList>
    </citation>
    <scope>NUCLEOTIDE SEQUENCE [LARGE SCALE GENOMIC DNA]</scope>
    <source>
        <strain evidence="10 11">Oc5</strain>
    </source>
</reference>
<dbReference type="GO" id="GO:1900753">
    <property type="term" value="P:doxorubicin transport"/>
    <property type="evidence" value="ECO:0007669"/>
    <property type="project" value="InterPro"/>
</dbReference>
<name>A0A0A1MFT9_9BACI</name>
<keyword evidence="3" id="KW-1003">Cell membrane</keyword>
<dbReference type="InterPro" id="IPR027417">
    <property type="entry name" value="P-loop_NTPase"/>
</dbReference>
<evidence type="ECO:0000256" key="7">
    <source>
        <dbReference type="ARBA" id="ARBA00023136"/>
    </source>
</evidence>
<dbReference type="NCBIfam" id="TIGR01188">
    <property type="entry name" value="drrA"/>
    <property type="match status" value="1"/>
</dbReference>
<evidence type="ECO:0000256" key="4">
    <source>
        <dbReference type="ARBA" id="ARBA00022741"/>
    </source>
</evidence>
<accession>A0A0A1MFT9</accession>
<dbReference type="InterPro" id="IPR050763">
    <property type="entry name" value="ABC_transporter_ATP-binding"/>
</dbReference>
<sequence>METVISVKDLEKVYGNHSVLKGINFEVERGSVFSLLGENGAGKTTTVHILSTLISATSGSVLIGGYDTRKDTDNVKKRISLTGQYAAVDELLTGKENLMMMGRLNHLDRQTVKKRTIELLHQFDLVNAANKSVKTYSGGMRRRLDIAISLLASPEVIFLDEPTTGLDPRSRNNMWKLIQELSNKGVTIFLTTQYLEEADQLADKIAILHEGKIVEQGPAETLKKLVGEEKLEINLANQKESWSIAKQLLAGKADEKNLTILVPLSSVNSLREQLQLLHENGIEPASISIRKPTLDDVFIQITKIKKSE</sequence>
<dbReference type="GO" id="GO:0043215">
    <property type="term" value="P:daunorubicin transport"/>
    <property type="evidence" value="ECO:0007669"/>
    <property type="project" value="InterPro"/>
</dbReference>
<evidence type="ECO:0000256" key="3">
    <source>
        <dbReference type="ARBA" id="ARBA00022475"/>
    </source>
</evidence>
<dbReference type="InterPro" id="IPR003593">
    <property type="entry name" value="AAA+_ATPase"/>
</dbReference>
<dbReference type="PANTHER" id="PTHR42711">
    <property type="entry name" value="ABC TRANSPORTER ATP-BINDING PROTEIN"/>
    <property type="match status" value="1"/>
</dbReference>
<evidence type="ECO:0000256" key="8">
    <source>
        <dbReference type="ARBA" id="ARBA00049985"/>
    </source>
</evidence>
<dbReference type="Pfam" id="PF00005">
    <property type="entry name" value="ABC_tran"/>
    <property type="match status" value="1"/>
</dbReference>
<dbReference type="STRING" id="545501.BN997_01813"/>
<dbReference type="GO" id="GO:0005524">
    <property type="term" value="F:ATP binding"/>
    <property type="evidence" value="ECO:0007669"/>
    <property type="project" value="UniProtKB-KW"/>
</dbReference>
<dbReference type="InterPro" id="IPR003439">
    <property type="entry name" value="ABC_transporter-like_ATP-bd"/>
</dbReference>
<comment type="similarity">
    <text evidence="8">Belongs to the ABC transporter superfamily. Drug exporter-1 (DrugE1) (TC 3.A.1.105) family.</text>
</comment>
<comment type="subcellular location">
    <subcellularLocation>
        <location evidence="1">Cell membrane</location>
        <topology evidence="1">Peripheral membrane protein</topology>
        <orientation evidence="1">Cytoplasmic side</orientation>
    </subcellularLocation>
</comment>
<protein>
    <submittedName>
        <fullName evidence="10">Daunorubicin/doxorubicin resistance ATP-binding protein DrrA</fullName>
    </submittedName>
</protein>
<gene>
    <name evidence="10" type="primary">drrA_1</name>
    <name evidence="10" type="ORF">BN997_01813</name>
</gene>
<dbReference type="GO" id="GO:0016887">
    <property type="term" value="F:ATP hydrolysis activity"/>
    <property type="evidence" value="ECO:0007669"/>
    <property type="project" value="InterPro"/>
</dbReference>
<dbReference type="RefSeq" id="WP_042531447.1">
    <property type="nucleotide sequence ID" value="NZ_CDGG01000001.1"/>
</dbReference>
<dbReference type="GO" id="GO:0005886">
    <property type="term" value="C:plasma membrane"/>
    <property type="evidence" value="ECO:0007669"/>
    <property type="project" value="UniProtKB-SubCell"/>
</dbReference>
<dbReference type="PROSITE" id="PS00211">
    <property type="entry name" value="ABC_TRANSPORTER_1"/>
    <property type="match status" value="1"/>
</dbReference>
<evidence type="ECO:0000313" key="10">
    <source>
        <dbReference type="EMBL" id="CEI81958.1"/>
    </source>
</evidence>
<proteinExistence type="inferred from homology"/>
<dbReference type="InterPro" id="IPR017871">
    <property type="entry name" value="ABC_transporter-like_CS"/>
</dbReference>
<dbReference type="SUPFAM" id="SSF52540">
    <property type="entry name" value="P-loop containing nucleoside triphosphate hydrolases"/>
    <property type="match status" value="1"/>
</dbReference>
<evidence type="ECO:0000256" key="1">
    <source>
        <dbReference type="ARBA" id="ARBA00004413"/>
    </source>
</evidence>
<keyword evidence="6" id="KW-1278">Translocase</keyword>
<dbReference type="SMART" id="SM00382">
    <property type="entry name" value="AAA"/>
    <property type="match status" value="1"/>
</dbReference>
<keyword evidence="5 10" id="KW-0067">ATP-binding</keyword>
<evidence type="ECO:0000313" key="11">
    <source>
        <dbReference type="Proteomes" id="UP000040453"/>
    </source>
</evidence>
<dbReference type="InterPro" id="IPR005894">
    <property type="entry name" value="DrrA"/>
</dbReference>
<dbReference type="Proteomes" id="UP000040453">
    <property type="component" value="Unassembled WGS sequence"/>
</dbReference>
<evidence type="ECO:0000256" key="2">
    <source>
        <dbReference type="ARBA" id="ARBA00022448"/>
    </source>
</evidence>
<dbReference type="EMBL" id="CDGG01000001">
    <property type="protein sequence ID" value="CEI81958.1"/>
    <property type="molecule type" value="Genomic_DNA"/>
</dbReference>
<dbReference type="PANTHER" id="PTHR42711:SF19">
    <property type="entry name" value="DOXORUBICIN RESISTANCE ATP-BINDING PROTEIN DRRA"/>
    <property type="match status" value="1"/>
</dbReference>
<feature type="domain" description="ABC transporter" evidence="9">
    <location>
        <begin position="5"/>
        <end position="235"/>
    </location>
</feature>
<keyword evidence="7" id="KW-0472">Membrane</keyword>
<evidence type="ECO:0000259" key="9">
    <source>
        <dbReference type="PROSITE" id="PS50893"/>
    </source>
</evidence>
<keyword evidence="4" id="KW-0547">Nucleotide-binding</keyword>
<organism evidence="10 11">
    <name type="scientific">Oceanobacillus oncorhynchi</name>
    <dbReference type="NCBI Taxonomy" id="545501"/>
    <lineage>
        <taxon>Bacteria</taxon>
        <taxon>Bacillati</taxon>
        <taxon>Bacillota</taxon>
        <taxon>Bacilli</taxon>
        <taxon>Bacillales</taxon>
        <taxon>Bacillaceae</taxon>
        <taxon>Oceanobacillus</taxon>
    </lineage>
</organism>
<dbReference type="PROSITE" id="PS50893">
    <property type="entry name" value="ABC_TRANSPORTER_2"/>
    <property type="match status" value="1"/>
</dbReference>
<dbReference type="OrthoDB" id="9804819at2"/>
<evidence type="ECO:0000256" key="5">
    <source>
        <dbReference type="ARBA" id="ARBA00022840"/>
    </source>
</evidence>
<dbReference type="AlphaFoldDB" id="A0A0A1MFT9"/>
<keyword evidence="11" id="KW-1185">Reference proteome</keyword>
<keyword evidence="2" id="KW-0813">Transport</keyword>